<dbReference type="InterPro" id="IPR052050">
    <property type="entry name" value="SecEffector_AnkRepeat"/>
</dbReference>
<gene>
    <name evidence="1" type="ORF">PHYPSEUDO_006271</name>
</gene>
<dbReference type="PANTHER" id="PTHR46586:SF3">
    <property type="entry name" value="ANKYRIN REPEAT-CONTAINING PROTEIN"/>
    <property type="match status" value="1"/>
</dbReference>
<accession>A0A8T1VIY6</accession>
<evidence type="ECO:0000313" key="2">
    <source>
        <dbReference type="Proteomes" id="UP000694044"/>
    </source>
</evidence>
<reference evidence="1" key="1">
    <citation type="submission" date="2021-02" db="EMBL/GenBank/DDBJ databases">
        <authorList>
            <person name="Palmer J.M."/>
        </authorList>
    </citation>
    <scope>NUCLEOTIDE SEQUENCE</scope>
    <source>
        <strain evidence="1">SCRP734</strain>
    </source>
</reference>
<comment type="caution">
    <text evidence="1">The sequence shown here is derived from an EMBL/GenBank/DDBJ whole genome shotgun (WGS) entry which is preliminary data.</text>
</comment>
<protein>
    <submittedName>
        <fullName evidence="1">Uncharacterized protein</fullName>
    </submittedName>
</protein>
<name>A0A8T1VIY6_9STRA</name>
<dbReference type="OrthoDB" id="70387at2759"/>
<keyword evidence="2" id="KW-1185">Reference proteome</keyword>
<organism evidence="1 2">
    <name type="scientific">Phytophthora pseudosyringae</name>
    <dbReference type="NCBI Taxonomy" id="221518"/>
    <lineage>
        <taxon>Eukaryota</taxon>
        <taxon>Sar</taxon>
        <taxon>Stramenopiles</taxon>
        <taxon>Oomycota</taxon>
        <taxon>Peronosporomycetes</taxon>
        <taxon>Peronosporales</taxon>
        <taxon>Peronosporaceae</taxon>
        <taxon>Phytophthora</taxon>
    </lineage>
</organism>
<dbReference type="EMBL" id="JAGDFM010000255">
    <property type="protein sequence ID" value="KAG7381227.1"/>
    <property type="molecule type" value="Genomic_DNA"/>
</dbReference>
<evidence type="ECO:0000313" key="1">
    <source>
        <dbReference type="EMBL" id="KAG7381227.1"/>
    </source>
</evidence>
<dbReference type="AlphaFoldDB" id="A0A8T1VIY6"/>
<dbReference type="PANTHER" id="PTHR46586">
    <property type="entry name" value="ANKYRIN REPEAT-CONTAINING PROTEIN"/>
    <property type="match status" value="1"/>
</dbReference>
<proteinExistence type="predicted"/>
<sequence>MGVIRWLFDHFYGCTVSDSAVADAAKHGNLELLQFFKKFGTPADDAEGGDIRLGAGTYPLNQGIRHFVKWGRRDMAYAARYNHPEIVWWLHHNVPVYRWAMVDVVAAAVKNKDMMMVAWVHQNYRVDPESVSNAMQEAVSGGRLDILDWLYDNGYAATTYPLVDDAVVGGNRDVLDWVIDRNLVKPGQVIAVAAKGGNLELATYLYDHYWQKRPHQHYLLVHTRLAHLPTKDSDWISEETMQSAIANGHLEVVQWLYETFADEPEIDLFRGCTQRAFEWTAPEDIYKWLQDPYSDLEPQNDFYVVLLIG</sequence>
<dbReference type="Proteomes" id="UP000694044">
    <property type="component" value="Unassembled WGS sequence"/>
</dbReference>